<feature type="binding site" evidence="8">
    <location>
        <position position="58"/>
    </location>
    <ligand>
        <name>[4Fe-4S] cluster</name>
        <dbReference type="ChEBI" id="CHEBI:49883"/>
        <note>4Fe-4S-S-AdoMet</note>
    </ligand>
</feature>
<keyword evidence="11" id="KW-1185">Reference proteome</keyword>
<comment type="pathway">
    <text evidence="8">Purine metabolism; 7-cyano-7-deazaguanine biosynthesis.</text>
</comment>
<dbReference type="InterPro" id="IPR027621">
    <property type="entry name" value="rSAM_QueE_gams"/>
</dbReference>
<dbReference type="InterPro" id="IPR024924">
    <property type="entry name" value="7-CO-7-deazaguanine_synth-like"/>
</dbReference>
<proteinExistence type="inferred from homology"/>
<sequence length="232" mass="24531">MHDTAAADAAAPLAGAAPPDARLRITEIFASLQGESTRVGLPTVFVRLTGCPLRCTWCDTAYAFHGGETRTLESVLAEVADHGLRHVCVTGGEPLAQKGCLSLLGALCDAGYSVSLETSGALAVGAVDPRVSRIMDLKAPGSGEAGKNLYANIPLLDANDEIKIVLADEADYAWAKQQIAEHDLARRCTVLLSPVAGALGPATLAGWIVRDRLPVRFQLQLHKILWSDARGR</sequence>
<keyword evidence="1 8" id="KW-0004">4Fe-4S</keyword>
<dbReference type="EC" id="4.3.99.3" evidence="8"/>
<comment type="cofactor">
    <cofactor evidence="8">
        <name>S-adenosyl-L-methionine</name>
        <dbReference type="ChEBI" id="CHEBI:59789"/>
    </cofactor>
    <text evidence="8">Binds 1 S-adenosyl-L-methionine per subunit.</text>
</comment>
<comment type="function">
    <text evidence="8">Catalyzes the complex heterocyclic radical-mediated conversion of 6-carboxy-5,6,7,8-tetrahydropterin (CPH4) to 7-carboxy-7-deazaguanine (CDG), a step common to the biosynthetic pathways of all 7-deazapurine-containing compounds.</text>
</comment>
<feature type="binding site" evidence="8">
    <location>
        <position position="60"/>
    </location>
    <ligand>
        <name>Mg(2+)</name>
        <dbReference type="ChEBI" id="CHEBI:18420"/>
    </ligand>
</feature>
<comment type="similarity">
    <text evidence="8">Belongs to the radical SAM superfamily. 7-carboxy-7-deazaguanine synthase family.</text>
</comment>
<evidence type="ECO:0000256" key="6">
    <source>
        <dbReference type="ARBA" id="ARBA00023014"/>
    </source>
</evidence>
<keyword evidence="4 8" id="KW-0460">Magnesium</keyword>
<dbReference type="NCBIfam" id="TIGR04349">
    <property type="entry name" value="rSAM_QueE_gams"/>
    <property type="match status" value="1"/>
</dbReference>
<comment type="catalytic activity">
    <reaction evidence="8">
        <text>6-carboxy-5,6,7,8-tetrahydropterin + H(+) = 7-carboxy-7-carbaguanine + NH4(+)</text>
        <dbReference type="Rhea" id="RHEA:27974"/>
        <dbReference type="ChEBI" id="CHEBI:15378"/>
        <dbReference type="ChEBI" id="CHEBI:28938"/>
        <dbReference type="ChEBI" id="CHEBI:61032"/>
        <dbReference type="ChEBI" id="CHEBI:61036"/>
        <dbReference type="EC" id="4.3.99.3"/>
    </reaction>
</comment>
<dbReference type="PROSITE" id="PS51918">
    <property type="entry name" value="RADICAL_SAM"/>
    <property type="match status" value="1"/>
</dbReference>
<dbReference type="InterPro" id="IPR058240">
    <property type="entry name" value="rSAM_sf"/>
</dbReference>
<evidence type="ECO:0000313" key="10">
    <source>
        <dbReference type="EMBL" id="MFC5770331.1"/>
    </source>
</evidence>
<dbReference type="CDD" id="cd01335">
    <property type="entry name" value="Radical_SAM"/>
    <property type="match status" value="1"/>
</dbReference>
<evidence type="ECO:0000256" key="2">
    <source>
        <dbReference type="ARBA" id="ARBA00022691"/>
    </source>
</evidence>
<dbReference type="PANTHER" id="PTHR42836">
    <property type="entry name" value="7-CARBOXY-7-DEAZAGUANINE SYNTHASE"/>
    <property type="match status" value="1"/>
</dbReference>
<dbReference type="SFLD" id="SFLDS00029">
    <property type="entry name" value="Radical_SAM"/>
    <property type="match status" value="1"/>
</dbReference>
<evidence type="ECO:0000256" key="3">
    <source>
        <dbReference type="ARBA" id="ARBA00022723"/>
    </source>
</evidence>
<feature type="binding site" evidence="8">
    <location>
        <position position="55"/>
    </location>
    <ligand>
        <name>[4Fe-4S] cluster</name>
        <dbReference type="ChEBI" id="CHEBI:49883"/>
        <note>4Fe-4S-S-AdoMet</note>
    </ligand>
</feature>
<comment type="caution">
    <text evidence="10">The sequence shown here is derived from an EMBL/GenBank/DDBJ whole genome shotgun (WGS) entry which is preliminary data.</text>
</comment>
<keyword evidence="6 8" id="KW-0411">Iron-sulfur</keyword>
<reference evidence="11" key="1">
    <citation type="journal article" date="2019" name="Int. J. Syst. Evol. Microbiol.">
        <title>The Global Catalogue of Microorganisms (GCM) 10K type strain sequencing project: providing services to taxonomists for standard genome sequencing and annotation.</title>
        <authorList>
            <consortium name="The Broad Institute Genomics Platform"/>
            <consortium name="The Broad Institute Genome Sequencing Center for Infectious Disease"/>
            <person name="Wu L."/>
            <person name="Ma J."/>
        </authorList>
    </citation>
    <scope>NUCLEOTIDE SEQUENCE [LARGE SCALE GENOMIC DNA]</scope>
    <source>
        <strain evidence="11">SHR3</strain>
    </source>
</reference>
<keyword evidence="2 8" id="KW-0949">S-adenosyl-L-methionine</keyword>
<dbReference type="PANTHER" id="PTHR42836:SF1">
    <property type="entry name" value="7-CARBOXY-7-DEAZAGUANINE SYNTHASE"/>
    <property type="match status" value="1"/>
</dbReference>
<feature type="binding site" evidence="8">
    <location>
        <position position="47"/>
    </location>
    <ligand>
        <name>substrate</name>
    </ligand>
</feature>
<dbReference type="PIRSF" id="PIRSF000370">
    <property type="entry name" value="QueE"/>
    <property type="match status" value="1"/>
</dbReference>
<keyword evidence="3 8" id="KW-0479">Metal-binding</keyword>
<comment type="caution">
    <text evidence="8">Lacks conserved residue(s) required for the propagation of feature annotation.</text>
</comment>
<evidence type="ECO:0000256" key="5">
    <source>
        <dbReference type="ARBA" id="ARBA00023004"/>
    </source>
</evidence>
<feature type="binding site" evidence="8">
    <location>
        <begin position="57"/>
        <end position="59"/>
    </location>
    <ligand>
        <name>S-adenosyl-L-methionine</name>
        <dbReference type="ChEBI" id="CHEBI:59789"/>
    </ligand>
</feature>
<keyword evidence="7 8" id="KW-0456">Lyase</keyword>
<evidence type="ECO:0000256" key="8">
    <source>
        <dbReference type="HAMAP-Rule" id="MF_00917"/>
    </source>
</evidence>
<accession>A0ABW1AT49</accession>
<dbReference type="Gene3D" id="3.20.20.70">
    <property type="entry name" value="Aldolase class I"/>
    <property type="match status" value="1"/>
</dbReference>
<comment type="cofactor">
    <cofactor evidence="8">
        <name>[4Fe-4S] cluster</name>
        <dbReference type="ChEBI" id="CHEBI:49883"/>
    </cofactor>
    <text evidence="8">Binds 1 [4Fe-4S] cluster. The cluster is coordinated with 3 cysteines and an exchangeable S-adenosyl-L-methionine.</text>
</comment>
<dbReference type="GO" id="GO:0016829">
    <property type="term" value="F:lyase activity"/>
    <property type="evidence" value="ECO:0007669"/>
    <property type="project" value="UniProtKB-KW"/>
</dbReference>
<organism evidence="10 11">
    <name type="scientific">Thauera sinica</name>
    <dbReference type="NCBI Taxonomy" id="2665146"/>
    <lineage>
        <taxon>Bacteria</taxon>
        <taxon>Pseudomonadati</taxon>
        <taxon>Pseudomonadota</taxon>
        <taxon>Betaproteobacteria</taxon>
        <taxon>Rhodocyclales</taxon>
        <taxon>Zoogloeaceae</taxon>
        <taxon>Thauera</taxon>
    </lineage>
</organism>
<evidence type="ECO:0000256" key="4">
    <source>
        <dbReference type="ARBA" id="ARBA00022842"/>
    </source>
</evidence>
<dbReference type="InterPro" id="IPR013785">
    <property type="entry name" value="Aldolase_TIM"/>
</dbReference>
<evidence type="ECO:0000259" key="9">
    <source>
        <dbReference type="PROSITE" id="PS51918"/>
    </source>
</evidence>
<feature type="binding site" evidence="8">
    <location>
        <position position="90"/>
    </location>
    <ligand>
        <name>substrate</name>
    </ligand>
</feature>
<dbReference type="Pfam" id="PF04055">
    <property type="entry name" value="Radical_SAM"/>
    <property type="match status" value="1"/>
</dbReference>
<feature type="binding site" evidence="8">
    <location>
        <position position="51"/>
    </location>
    <ligand>
        <name>[4Fe-4S] cluster</name>
        <dbReference type="ChEBI" id="CHEBI:49883"/>
        <note>4Fe-4S-S-AdoMet</note>
    </ligand>
</feature>
<feature type="domain" description="Radical SAM core" evidence="9">
    <location>
        <begin position="38"/>
        <end position="228"/>
    </location>
</feature>
<comment type="subunit">
    <text evidence="8">Homodimer.</text>
</comment>
<evidence type="ECO:0000256" key="7">
    <source>
        <dbReference type="ARBA" id="ARBA00023239"/>
    </source>
</evidence>
<dbReference type="Proteomes" id="UP001595974">
    <property type="component" value="Unassembled WGS sequence"/>
</dbReference>
<protein>
    <recommendedName>
        <fullName evidence="8">7-carboxy-7-deazaguanine synthase</fullName>
        <shortName evidence="8">CDG synthase</shortName>
        <ecNumber evidence="8">4.3.99.3</ecNumber>
    </recommendedName>
    <alternativeName>
        <fullName evidence="8">Queuosine biosynthesis protein QueE</fullName>
    </alternativeName>
</protein>
<comment type="cofactor">
    <cofactor evidence="8">
        <name>Mg(2+)</name>
        <dbReference type="ChEBI" id="CHEBI:18420"/>
    </cofactor>
</comment>
<evidence type="ECO:0000313" key="11">
    <source>
        <dbReference type="Proteomes" id="UP001595974"/>
    </source>
</evidence>
<name>A0ABW1AT49_9RHOO</name>
<dbReference type="SUPFAM" id="SSF102114">
    <property type="entry name" value="Radical SAM enzymes"/>
    <property type="match status" value="1"/>
</dbReference>
<feature type="binding site" evidence="8">
    <location>
        <begin position="32"/>
        <end position="34"/>
    </location>
    <ligand>
        <name>substrate</name>
    </ligand>
</feature>
<gene>
    <name evidence="8 10" type="primary">queE</name>
    <name evidence="10" type="ORF">ACFPTN_13190</name>
</gene>
<keyword evidence="5 8" id="KW-0408">Iron</keyword>
<keyword evidence="8" id="KW-0671">Queuosine biosynthesis</keyword>
<evidence type="ECO:0000256" key="1">
    <source>
        <dbReference type="ARBA" id="ARBA00022485"/>
    </source>
</evidence>
<dbReference type="HAMAP" id="MF_00917">
    <property type="entry name" value="QueE"/>
    <property type="match status" value="1"/>
</dbReference>
<feature type="binding site" evidence="8">
    <location>
        <position position="92"/>
    </location>
    <ligand>
        <name>S-adenosyl-L-methionine</name>
        <dbReference type="ChEBI" id="CHEBI:59789"/>
    </ligand>
</feature>
<dbReference type="EMBL" id="JBHSOG010000049">
    <property type="protein sequence ID" value="MFC5770331.1"/>
    <property type="molecule type" value="Genomic_DNA"/>
</dbReference>
<dbReference type="RefSeq" id="WP_096449954.1">
    <property type="nucleotide sequence ID" value="NZ_JBHSOG010000049.1"/>
</dbReference>
<dbReference type="InterPro" id="IPR007197">
    <property type="entry name" value="rSAM"/>
</dbReference>